<evidence type="ECO:0000256" key="4">
    <source>
        <dbReference type="ARBA" id="ARBA00022496"/>
    </source>
</evidence>
<dbReference type="Pfam" id="PF07715">
    <property type="entry name" value="Plug"/>
    <property type="match status" value="1"/>
</dbReference>
<dbReference type="Gene3D" id="2.40.170.20">
    <property type="entry name" value="TonB-dependent receptor, beta-barrel domain"/>
    <property type="match status" value="2"/>
</dbReference>
<evidence type="ECO:0000256" key="1">
    <source>
        <dbReference type="ARBA" id="ARBA00004571"/>
    </source>
</evidence>
<accession>A0A2T5G0N1</accession>
<evidence type="ECO:0000313" key="16">
    <source>
        <dbReference type="Proteomes" id="UP000244162"/>
    </source>
</evidence>
<keyword evidence="3 11" id="KW-1134">Transmembrane beta strand</keyword>
<dbReference type="InterPro" id="IPR000531">
    <property type="entry name" value="Beta-barrel_TonB"/>
</dbReference>
<evidence type="ECO:0000259" key="13">
    <source>
        <dbReference type="Pfam" id="PF00593"/>
    </source>
</evidence>
<keyword evidence="6" id="KW-0408">Iron</keyword>
<keyword evidence="10 11" id="KW-0998">Cell outer membrane</keyword>
<comment type="subcellular location">
    <subcellularLocation>
        <location evidence="1 11">Cell outer membrane</location>
        <topology evidence="1 11">Multi-pass membrane protein</topology>
    </subcellularLocation>
</comment>
<keyword evidence="5 11" id="KW-0812">Transmembrane</keyword>
<dbReference type="Proteomes" id="UP000244162">
    <property type="component" value="Unassembled WGS sequence"/>
</dbReference>
<dbReference type="InterPro" id="IPR039426">
    <property type="entry name" value="TonB-dep_rcpt-like"/>
</dbReference>
<dbReference type="SUPFAM" id="SSF56935">
    <property type="entry name" value="Porins"/>
    <property type="match status" value="1"/>
</dbReference>
<dbReference type="PANTHER" id="PTHR32552:SF81">
    <property type="entry name" value="TONB-DEPENDENT OUTER MEMBRANE RECEPTOR"/>
    <property type="match status" value="1"/>
</dbReference>
<sequence>MSGPGEALTSIARNHFIKAMLLSTVMTPLGGAGVAHAQEATTPEAAGALGEVVVTARRRAENLQDTPVSVTAISGEEAAEQNIRNFQDLRGAVSNLEVLPLATGGASFTIRGIGQTNSQVNVDTKAGFYVDEMYVARQEGNQLYFYDVDSLQVLKGPQGTLFGKNTTAGAVLLSTRRPTADTGGYLLGRVGSYKRLDAEGAINIPVSDALLTRFSFRTQNADGYIKHVLDEGESNNVNDKSARFQIRALPDSKLTIDLLGEYNQSNTDGSTSIVTGCRPTAAYMRNYNALHSIPLCTAYPILNKDYAVYGGATLSIPTSSAITDIAKGGDSNGTGRTRGGHRESFNDTEVATVNLRMNYDFNDNISLKSITAYRHSDSSWYNPTINAPNDIYAELDDTSTDQFTQEVNLNGKAIDGRMNYVLGLFYYHQKTGFVQDTGPDWIDPIGYTYDADNKFESWAAYAQASFKFTDALELTLGGRYSYDRKKASSDVFLQTIYTTPQCRSFVAAFQAGAAACGGHFVGSGKDSWESFDPRAQLSYAWTPDLFTYVSVTRGYNAGGFNQQLGSNLGGILVSYDPEKVTSYEAGLKSEWFDRRLRVNVAAFYQDYADIQTTVLININGVDTRQVQTGATAHEQGFEGELVVQPVPELVLRANGSYLDQAYDSIRPGVSFTLNTPVNTAPKYTYSVSGNYTFYLPSDSTLTASLNWRAVGRKPACNPIGSCYTPGYGLLGGRLDFQPGEDSPWSIGIFGTNLLDKKVELSRNRGGSMGIDSYIPGRPIEFGLEITRKF</sequence>
<dbReference type="InterPro" id="IPR012910">
    <property type="entry name" value="Plug_dom"/>
</dbReference>
<evidence type="ECO:0000256" key="9">
    <source>
        <dbReference type="ARBA" id="ARBA00023136"/>
    </source>
</evidence>
<proteinExistence type="inferred from homology"/>
<evidence type="ECO:0000256" key="3">
    <source>
        <dbReference type="ARBA" id="ARBA00022452"/>
    </source>
</evidence>
<dbReference type="EMBL" id="NWBU01000004">
    <property type="protein sequence ID" value="PTQ12716.1"/>
    <property type="molecule type" value="Genomic_DNA"/>
</dbReference>
<feature type="domain" description="TonB-dependent receptor-like beta-barrel" evidence="13">
    <location>
        <begin position="323"/>
        <end position="753"/>
    </location>
</feature>
<keyword evidence="7" id="KW-0406">Ion transport</keyword>
<comment type="caution">
    <text evidence="15">The sequence shown here is derived from an EMBL/GenBank/DDBJ whole genome shotgun (WGS) entry which is preliminary data.</text>
</comment>
<dbReference type="AlphaFoldDB" id="A0A2T5G0N1"/>
<evidence type="ECO:0000256" key="8">
    <source>
        <dbReference type="ARBA" id="ARBA00023077"/>
    </source>
</evidence>
<evidence type="ECO:0000256" key="5">
    <source>
        <dbReference type="ARBA" id="ARBA00022692"/>
    </source>
</evidence>
<dbReference type="OrthoDB" id="9760333at2"/>
<organism evidence="15 16">
    <name type="scientific">Sphingomonas oleivorans</name>
    <dbReference type="NCBI Taxonomy" id="1735121"/>
    <lineage>
        <taxon>Bacteria</taxon>
        <taxon>Pseudomonadati</taxon>
        <taxon>Pseudomonadota</taxon>
        <taxon>Alphaproteobacteria</taxon>
        <taxon>Sphingomonadales</taxon>
        <taxon>Sphingomonadaceae</taxon>
        <taxon>Sphingomonas</taxon>
    </lineage>
</organism>
<reference evidence="15 16" key="1">
    <citation type="submission" date="2017-09" db="EMBL/GenBank/DDBJ databases">
        <title>Sphingomonas panjinensis sp.nov., isolated from oil-contaminated soil.</title>
        <authorList>
            <person name="Wang L."/>
            <person name="Chen L."/>
        </authorList>
    </citation>
    <scope>NUCLEOTIDE SEQUENCE [LARGE SCALE GENOMIC DNA]</scope>
    <source>
        <strain evidence="15 16">FW-11</strain>
    </source>
</reference>
<evidence type="ECO:0000256" key="11">
    <source>
        <dbReference type="PROSITE-ProRule" id="PRU01360"/>
    </source>
</evidence>
<keyword evidence="8 12" id="KW-0798">TonB box</keyword>
<keyword evidence="16" id="KW-1185">Reference proteome</keyword>
<keyword evidence="2 11" id="KW-0813">Transport</keyword>
<gene>
    <name evidence="15" type="ORF">CLG96_00700</name>
</gene>
<keyword evidence="4" id="KW-0410">Iron transport</keyword>
<name>A0A2T5G0N1_9SPHN</name>
<feature type="domain" description="TonB-dependent receptor plug" evidence="14">
    <location>
        <begin position="63"/>
        <end position="170"/>
    </location>
</feature>
<protein>
    <submittedName>
        <fullName evidence="15">TonB-dependent receptor</fullName>
    </submittedName>
</protein>
<evidence type="ECO:0000259" key="14">
    <source>
        <dbReference type="Pfam" id="PF07715"/>
    </source>
</evidence>
<dbReference type="Pfam" id="PF00593">
    <property type="entry name" value="TonB_dep_Rec_b-barrel"/>
    <property type="match status" value="1"/>
</dbReference>
<comment type="similarity">
    <text evidence="11 12">Belongs to the TonB-dependent receptor family.</text>
</comment>
<evidence type="ECO:0000313" key="15">
    <source>
        <dbReference type="EMBL" id="PTQ12716.1"/>
    </source>
</evidence>
<dbReference type="PANTHER" id="PTHR32552">
    <property type="entry name" value="FERRICHROME IRON RECEPTOR-RELATED"/>
    <property type="match status" value="1"/>
</dbReference>
<dbReference type="PROSITE" id="PS52016">
    <property type="entry name" value="TONB_DEPENDENT_REC_3"/>
    <property type="match status" value="1"/>
</dbReference>
<dbReference type="GO" id="GO:0006826">
    <property type="term" value="P:iron ion transport"/>
    <property type="evidence" value="ECO:0007669"/>
    <property type="project" value="UniProtKB-KW"/>
</dbReference>
<dbReference type="RefSeq" id="WP_107965953.1">
    <property type="nucleotide sequence ID" value="NZ_NWBU01000004.1"/>
</dbReference>
<evidence type="ECO:0000256" key="10">
    <source>
        <dbReference type="ARBA" id="ARBA00023237"/>
    </source>
</evidence>
<evidence type="ECO:0000256" key="7">
    <source>
        <dbReference type="ARBA" id="ARBA00023065"/>
    </source>
</evidence>
<dbReference type="InterPro" id="IPR036942">
    <property type="entry name" value="Beta-barrel_TonB_sf"/>
</dbReference>
<evidence type="ECO:0000256" key="6">
    <source>
        <dbReference type="ARBA" id="ARBA00023004"/>
    </source>
</evidence>
<keyword evidence="15" id="KW-0675">Receptor</keyword>
<dbReference type="GO" id="GO:0009279">
    <property type="term" value="C:cell outer membrane"/>
    <property type="evidence" value="ECO:0007669"/>
    <property type="project" value="UniProtKB-SubCell"/>
</dbReference>
<evidence type="ECO:0000256" key="12">
    <source>
        <dbReference type="RuleBase" id="RU003357"/>
    </source>
</evidence>
<evidence type="ECO:0000256" key="2">
    <source>
        <dbReference type="ARBA" id="ARBA00022448"/>
    </source>
</evidence>
<keyword evidence="9 11" id="KW-0472">Membrane</keyword>